<proteinExistence type="predicted"/>
<sequence length="240" mass="25886">MANHALSAPAPYAKAADWNAAVSAYREVASQRDVASPNDWENPAQESAWEKLVDQASAALAVVTKHPVTTLAQLAEKCALVKAEYPDAMCLDGDDCEAIIADVLRIASPDAISTTGENPALVAAFEQYRTAARVLRNDPEVKLPEEESDRLFAVMDVADDALNAEPARTVSGAVIKLRRVFTGVTQEAWSDAAVFDDRPPAFADGLRLADLYTRMFWGAIEDLQRMATDKHAAPLAAMEG</sequence>
<evidence type="ECO:0000313" key="2">
    <source>
        <dbReference type="Proteomes" id="UP000652430"/>
    </source>
</evidence>
<dbReference type="RefSeq" id="WP_229839341.1">
    <property type="nucleotide sequence ID" value="NZ_BNAQ01000002.1"/>
</dbReference>
<comment type="caution">
    <text evidence="1">The sequence shown here is derived from an EMBL/GenBank/DDBJ whole genome shotgun (WGS) entry which is preliminary data.</text>
</comment>
<protein>
    <submittedName>
        <fullName evidence="1">Uncharacterized protein</fullName>
    </submittedName>
</protein>
<evidence type="ECO:0000313" key="1">
    <source>
        <dbReference type="EMBL" id="GHH16124.1"/>
    </source>
</evidence>
<keyword evidence="2" id="KW-1185">Reference proteome</keyword>
<accession>A0ABQ3LJM0</accession>
<gene>
    <name evidence="1" type="ORF">GCM10008023_19770</name>
</gene>
<organism evidence="1 2">
    <name type="scientific">Sphingomonas glacialis</name>
    <dbReference type="NCBI Taxonomy" id="658225"/>
    <lineage>
        <taxon>Bacteria</taxon>
        <taxon>Pseudomonadati</taxon>
        <taxon>Pseudomonadota</taxon>
        <taxon>Alphaproteobacteria</taxon>
        <taxon>Sphingomonadales</taxon>
        <taxon>Sphingomonadaceae</taxon>
        <taxon>Sphingomonas</taxon>
    </lineage>
</organism>
<reference evidence="2" key="1">
    <citation type="journal article" date="2019" name="Int. J. Syst. Evol. Microbiol.">
        <title>The Global Catalogue of Microorganisms (GCM) 10K type strain sequencing project: providing services to taxonomists for standard genome sequencing and annotation.</title>
        <authorList>
            <consortium name="The Broad Institute Genomics Platform"/>
            <consortium name="The Broad Institute Genome Sequencing Center for Infectious Disease"/>
            <person name="Wu L."/>
            <person name="Ma J."/>
        </authorList>
    </citation>
    <scope>NUCLEOTIDE SEQUENCE [LARGE SCALE GENOMIC DNA]</scope>
    <source>
        <strain evidence="2">CGMCC 1.8957</strain>
    </source>
</reference>
<dbReference type="EMBL" id="BNAQ01000002">
    <property type="protein sequence ID" value="GHH16124.1"/>
    <property type="molecule type" value="Genomic_DNA"/>
</dbReference>
<dbReference type="Proteomes" id="UP000652430">
    <property type="component" value="Unassembled WGS sequence"/>
</dbReference>
<name>A0ABQ3LJM0_9SPHN</name>